<evidence type="ECO:0000313" key="8">
    <source>
        <dbReference type="EMBL" id="AUF83809.1"/>
    </source>
</evidence>
<keyword evidence="3" id="KW-0413">Isomerase</keyword>
<dbReference type="SUPFAM" id="SSF55174">
    <property type="entry name" value="Alpha-L RNA-binding motif"/>
    <property type="match status" value="1"/>
</dbReference>
<dbReference type="PROSITE" id="PS50889">
    <property type="entry name" value="S4"/>
    <property type="match status" value="1"/>
</dbReference>
<dbReference type="CDD" id="cd00165">
    <property type="entry name" value="S4"/>
    <property type="match status" value="1"/>
</dbReference>
<dbReference type="InterPro" id="IPR006145">
    <property type="entry name" value="PsdUridine_synth_RsuA/RluA"/>
</dbReference>
<dbReference type="Pfam" id="PF00849">
    <property type="entry name" value="PseudoU_synth_2"/>
    <property type="match status" value="1"/>
</dbReference>
<gene>
    <name evidence="8" type="ORF">CXP39_03385</name>
</gene>
<reference evidence="8 9" key="1">
    <citation type="submission" date="2017-12" db="EMBL/GenBank/DDBJ databases">
        <title>Mesoplasma syrphidae YJS, Complete Genome.</title>
        <authorList>
            <person name="Knight T.F."/>
            <person name="Citino T."/>
            <person name="Rubinstein R."/>
            <person name="Neuschaefer Z."/>
        </authorList>
    </citation>
    <scope>NUCLEOTIDE SEQUENCE [LARGE SCALE GENOMIC DNA]</scope>
    <source>
        <strain evidence="8 9">YJS</strain>
    </source>
</reference>
<dbReference type="OrthoDB" id="9807829at2"/>
<keyword evidence="6" id="KW-0694">RNA-binding</keyword>
<dbReference type="AlphaFoldDB" id="A0A2K9C2W0"/>
<dbReference type="Proteomes" id="UP000233419">
    <property type="component" value="Chromosome"/>
</dbReference>
<evidence type="ECO:0000259" key="7">
    <source>
        <dbReference type="SMART" id="SM00363"/>
    </source>
</evidence>
<protein>
    <recommendedName>
        <fullName evidence="4">RNA pseudouridylate synthase</fullName>
    </recommendedName>
    <alternativeName>
        <fullName evidence="5">RNA-uridine isomerase</fullName>
    </alternativeName>
</protein>
<accession>A0A2K9C2W0</accession>
<evidence type="ECO:0000256" key="5">
    <source>
        <dbReference type="ARBA" id="ARBA00033164"/>
    </source>
</evidence>
<dbReference type="PANTHER" id="PTHR21600">
    <property type="entry name" value="MITOCHONDRIAL RNA PSEUDOURIDINE SYNTHASE"/>
    <property type="match status" value="1"/>
</dbReference>
<dbReference type="GO" id="GO:0000455">
    <property type="term" value="P:enzyme-directed rRNA pseudouridine synthesis"/>
    <property type="evidence" value="ECO:0007669"/>
    <property type="project" value="UniProtKB-ARBA"/>
</dbReference>
<evidence type="ECO:0000256" key="6">
    <source>
        <dbReference type="PROSITE-ProRule" id="PRU00182"/>
    </source>
</evidence>
<dbReference type="GO" id="GO:0003723">
    <property type="term" value="F:RNA binding"/>
    <property type="evidence" value="ECO:0007669"/>
    <property type="project" value="UniProtKB-KW"/>
</dbReference>
<dbReference type="RefSeq" id="WP_027048198.1">
    <property type="nucleotide sequence ID" value="NZ_CP025257.1"/>
</dbReference>
<organism evidence="8 9">
    <name type="scientific">Mesoplasma syrphidae</name>
    <dbReference type="NCBI Taxonomy" id="225999"/>
    <lineage>
        <taxon>Bacteria</taxon>
        <taxon>Bacillati</taxon>
        <taxon>Mycoplasmatota</taxon>
        <taxon>Mollicutes</taxon>
        <taxon>Entomoplasmatales</taxon>
        <taxon>Entomoplasmataceae</taxon>
        <taxon>Mesoplasma</taxon>
    </lineage>
</organism>
<evidence type="ECO:0000256" key="4">
    <source>
        <dbReference type="ARBA" id="ARBA00031870"/>
    </source>
</evidence>
<dbReference type="InterPro" id="IPR002942">
    <property type="entry name" value="S4_RNA-bd"/>
</dbReference>
<dbReference type="InterPro" id="IPR020103">
    <property type="entry name" value="PsdUridine_synth_cat_dom_sf"/>
</dbReference>
<name>A0A2K9C2W0_9MOLU</name>
<proteinExistence type="inferred from homology"/>
<evidence type="ECO:0000313" key="9">
    <source>
        <dbReference type="Proteomes" id="UP000233419"/>
    </source>
</evidence>
<dbReference type="EMBL" id="CP025257">
    <property type="protein sequence ID" value="AUF83809.1"/>
    <property type="molecule type" value="Genomic_DNA"/>
</dbReference>
<dbReference type="InterPro" id="IPR036986">
    <property type="entry name" value="S4_RNA-bd_sf"/>
</dbReference>
<dbReference type="KEGG" id="msyr:CXP39_03385"/>
<dbReference type="SUPFAM" id="SSF55120">
    <property type="entry name" value="Pseudouridine synthase"/>
    <property type="match status" value="1"/>
</dbReference>
<keyword evidence="9" id="KW-1185">Reference proteome</keyword>
<dbReference type="SMART" id="SM00363">
    <property type="entry name" value="S4"/>
    <property type="match status" value="1"/>
</dbReference>
<evidence type="ECO:0000256" key="1">
    <source>
        <dbReference type="ARBA" id="ARBA00000073"/>
    </source>
</evidence>
<dbReference type="InterPro" id="IPR050188">
    <property type="entry name" value="RluA_PseudoU_synthase"/>
</dbReference>
<comment type="catalytic activity">
    <reaction evidence="1">
        <text>a uridine in RNA = a pseudouridine in RNA</text>
        <dbReference type="Rhea" id="RHEA:48348"/>
        <dbReference type="Rhea" id="RHEA-COMP:12068"/>
        <dbReference type="Rhea" id="RHEA-COMP:12069"/>
        <dbReference type="ChEBI" id="CHEBI:65314"/>
        <dbReference type="ChEBI" id="CHEBI:65315"/>
    </reaction>
</comment>
<dbReference type="Gene3D" id="3.10.290.10">
    <property type="entry name" value="RNA-binding S4 domain"/>
    <property type="match status" value="1"/>
</dbReference>
<dbReference type="CDD" id="cd02869">
    <property type="entry name" value="PseudoU_synth_RluA_like"/>
    <property type="match status" value="1"/>
</dbReference>
<evidence type="ECO:0000256" key="3">
    <source>
        <dbReference type="ARBA" id="ARBA00023235"/>
    </source>
</evidence>
<dbReference type="GO" id="GO:0120159">
    <property type="term" value="F:rRNA pseudouridine synthase activity"/>
    <property type="evidence" value="ECO:0007669"/>
    <property type="project" value="UniProtKB-ARBA"/>
</dbReference>
<sequence>MTKFTVNKNDSQQTLFKFVKKSYSTTPLSVIYKWFRKGDVKLNGKRIKDQKYLIHENDIIEVYDTNKPAVRDEFKYVEWQGMMVAYEDENIIIINKEANIEMHSPINVSLDDMVKSYLYDHEEYDPEQENSFVVSHVHRLDKLTSGLVMYAKNKVALDILLTAVQNKNDIEKYYIAKVSNHFKKSFTAKGWIWYDQDQQISIFSEEEKPGYKYCETKFEVVLEQDEFNVIEAQLLTGRKHQIRATLAYYGYPIVNDYRYKGIKINSERMIFLSASKLVFKKLPEPLAYLNEEIIELNLFLEE</sequence>
<dbReference type="Gene3D" id="3.30.2350.10">
    <property type="entry name" value="Pseudouridine synthase"/>
    <property type="match status" value="1"/>
</dbReference>
<comment type="similarity">
    <text evidence="2">Belongs to the pseudouridine synthase RluA family.</text>
</comment>
<evidence type="ECO:0000256" key="2">
    <source>
        <dbReference type="ARBA" id="ARBA00010876"/>
    </source>
</evidence>
<feature type="domain" description="RNA-binding S4" evidence="7">
    <location>
        <begin position="13"/>
        <end position="74"/>
    </location>
</feature>